<dbReference type="GO" id="GO:0009240">
    <property type="term" value="P:isopentenyl diphosphate biosynthetic process"/>
    <property type="evidence" value="ECO:0007669"/>
    <property type="project" value="TreeGrafter"/>
</dbReference>
<evidence type="ECO:0000259" key="1">
    <source>
        <dbReference type="PROSITE" id="PS51462"/>
    </source>
</evidence>
<accession>A0A7S1ZYJ9</accession>
<dbReference type="EMBL" id="HBGO01028632">
    <property type="protein sequence ID" value="CAD9352413.1"/>
    <property type="molecule type" value="Transcribed_RNA"/>
</dbReference>
<evidence type="ECO:0000313" key="2">
    <source>
        <dbReference type="EMBL" id="CAD9352413.1"/>
    </source>
</evidence>
<proteinExistence type="predicted"/>
<protein>
    <recommendedName>
        <fullName evidence="1">Nudix hydrolase domain-containing protein</fullName>
    </recommendedName>
</protein>
<dbReference type="PROSITE" id="PS51462">
    <property type="entry name" value="NUDIX"/>
    <property type="match status" value="1"/>
</dbReference>
<gene>
    <name evidence="2" type="ORF">OSIN01602_LOCUS16476</name>
</gene>
<dbReference type="InterPro" id="IPR000086">
    <property type="entry name" value="NUDIX_hydrolase_dom"/>
</dbReference>
<dbReference type="PANTHER" id="PTHR10885:SF0">
    <property type="entry name" value="ISOPENTENYL-DIPHOSPHATE DELTA-ISOMERASE"/>
    <property type="match status" value="1"/>
</dbReference>
<dbReference type="SUPFAM" id="SSF55811">
    <property type="entry name" value="Nudix"/>
    <property type="match status" value="1"/>
</dbReference>
<dbReference type="AlphaFoldDB" id="A0A7S1ZYJ9"/>
<dbReference type="InterPro" id="IPR015797">
    <property type="entry name" value="NUDIX_hydrolase-like_dom_sf"/>
</dbReference>
<dbReference type="Gene3D" id="3.90.79.10">
    <property type="entry name" value="Nucleoside Triphosphate Pyrophosphohydrolase"/>
    <property type="match status" value="1"/>
</dbReference>
<name>A0A7S1ZYJ9_TRICV</name>
<sequence>MMLNEVDDGVDSYPSFPGIKHAAIRKLKHELGIEKSEVPHSDFRFLTRFHYWAADTVTYGKEAPWGEHEIDYVLFIKCDGDGPPLDLNTDEVDDYKYVTSSELQAMMKNSAYLWSPWFCGIMERGGFEWWENMDESLKMDGSKYCNRDITYFDPPEEHMGSYNLNSHKKDMGVLISGIE</sequence>
<organism evidence="2">
    <name type="scientific">Trieres chinensis</name>
    <name type="common">Marine centric diatom</name>
    <name type="synonym">Odontella sinensis</name>
    <dbReference type="NCBI Taxonomy" id="1514140"/>
    <lineage>
        <taxon>Eukaryota</taxon>
        <taxon>Sar</taxon>
        <taxon>Stramenopiles</taxon>
        <taxon>Ochrophyta</taxon>
        <taxon>Bacillariophyta</taxon>
        <taxon>Mediophyceae</taxon>
        <taxon>Biddulphiophycidae</taxon>
        <taxon>Eupodiscales</taxon>
        <taxon>Parodontellaceae</taxon>
        <taxon>Trieres</taxon>
    </lineage>
</organism>
<dbReference type="GO" id="GO:0005737">
    <property type="term" value="C:cytoplasm"/>
    <property type="evidence" value="ECO:0007669"/>
    <property type="project" value="TreeGrafter"/>
</dbReference>
<reference evidence="2" key="1">
    <citation type="submission" date="2021-01" db="EMBL/GenBank/DDBJ databases">
        <authorList>
            <person name="Corre E."/>
            <person name="Pelletier E."/>
            <person name="Niang G."/>
            <person name="Scheremetjew M."/>
            <person name="Finn R."/>
            <person name="Kale V."/>
            <person name="Holt S."/>
            <person name="Cochrane G."/>
            <person name="Meng A."/>
            <person name="Brown T."/>
            <person name="Cohen L."/>
        </authorList>
    </citation>
    <scope>NUCLEOTIDE SEQUENCE</scope>
    <source>
        <strain evidence="2">Grunow 1884</strain>
    </source>
</reference>
<feature type="domain" description="Nudix hydrolase" evidence="1">
    <location>
        <begin position="1"/>
        <end position="120"/>
    </location>
</feature>
<dbReference type="GO" id="GO:0004452">
    <property type="term" value="F:isopentenyl-diphosphate delta-isomerase activity"/>
    <property type="evidence" value="ECO:0007669"/>
    <property type="project" value="TreeGrafter"/>
</dbReference>
<dbReference type="Pfam" id="PF00293">
    <property type="entry name" value="NUDIX"/>
    <property type="match status" value="1"/>
</dbReference>
<dbReference type="PANTHER" id="PTHR10885">
    <property type="entry name" value="ISOPENTENYL-DIPHOSPHATE DELTA-ISOMERASE"/>
    <property type="match status" value="1"/>
</dbReference>